<evidence type="ECO:0000313" key="15">
    <source>
        <dbReference type="EMBL" id="AUJ33173.1"/>
    </source>
</evidence>
<evidence type="ECO:0000256" key="4">
    <source>
        <dbReference type="ARBA" id="ARBA00012592"/>
    </source>
</evidence>
<dbReference type="Pfam" id="PF19127">
    <property type="entry name" value="Choline_bind_3"/>
    <property type="match status" value="4"/>
</dbReference>
<evidence type="ECO:0000256" key="3">
    <source>
        <dbReference type="ARBA" id="ARBA00009247"/>
    </source>
</evidence>
<dbReference type="Gene3D" id="2.30.30.420">
    <property type="entry name" value="glucansucrase"/>
    <property type="match status" value="1"/>
</dbReference>
<feature type="domain" description="Glycoside hydrolase family 70 catalytic" evidence="14">
    <location>
        <begin position="380"/>
        <end position="1178"/>
    </location>
</feature>
<evidence type="ECO:0000256" key="7">
    <source>
        <dbReference type="ARBA" id="ARBA00022729"/>
    </source>
</evidence>
<dbReference type="InterPro" id="IPR018337">
    <property type="entry name" value="Cell_wall/Cho-bd_repeat"/>
</dbReference>
<dbReference type="SUPFAM" id="SSF69360">
    <property type="entry name" value="Cell wall binding repeat"/>
    <property type="match status" value="3"/>
</dbReference>
<name>A0A3Q8CN51_9LACO</name>
<accession>A0A3Q8CN51</accession>
<feature type="compositionally biased region" description="Polar residues" evidence="12">
    <location>
        <begin position="64"/>
        <end position="93"/>
    </location>
</feature>
<keyword evidence="6" id="KW-0808">Transferase</keyword>
<feature type="signal peptide" evidence="13">
    <location>
        <begin position="1"/>
        <end position="25"/>
    </location>
</feature>
<dbReference type="InterPro" id="IPR022263">
    <property type="entry name" value="KxYKxGKxW"/>
</dbReference>
<dbReference type="InterPro" id="IPR003318">
    <property type="entry name" value="Glyco_hydro70cat"/>
</dbReference>
<sequence>MYKKGKQWVCASIAVIAFSWGIALNNVKISADSTPQNVVEQSSSSNDSSSNSSSSSKTSSSSKVNTDQVNEDTSSSITKENNISAMPKKQTQLTTATTAADKVTQTTDTSATTTAATNQQKNNQVESSSQSSSEQASSTISNNTTVSNTDSQQSSSQVANVTGGKYVDSNETWSYVDSQGNKIKGLNKVDGNLQYFDETSGAQIKGEYEKVGETTYYFDKNSGNAIPYTLTSDGKTTAYQADGQPAGAGFFTNQDGEIYYFDADGSYKTGLQTLNGTTYYFDSNGYLSKDTVENVDGKTYYSQADTGKTIQLTSQNLPTQTSTAKEVASFAAHNVAYSYDTKSFENINGYLTADSWYRPTYILNDGQLWIKSTSTDFRPLLMAWWPSKSIEADYLNYMIEQGIISSTRNFSANDDSLVLNSAAQNVQIALEKNLTMTGSVNWLRQIMQSFVKKEAIWNKTSEDPSSDGLSSLQGGFLTYQNSKLTPNANSDYRILGYVPSYIKNSNDKGSEFLLANDIDNSNPVVQAEELNWLYYLMNFGSITADDSSANFDGIRVDAVDNVDADLLKIAADYFKDAYQVNQNDQNADSHLSILEDWSNNDPQYVYDQGANQLTMDDYFVGQMNYSLENAPGSNSKMERFVQWYLINRANDSTEDTAIPNYTFVRAHDSNSQDQIQKAIQAATGGEYGVFTWEQLQQGLTLYYADQASTEKKYNRYNIPSAYAMLLTNKDTVPRVYYGDLYLEGGQYMANKTIYYDTITNLLASRVKYVAGGQTMSVDGNDVLTSVRFGKGAMTASDQGTSETRTEGVGVIVSNNTSLKLKDGDQVVLHMGVAHRNQAYRAAVLTTKDGIINYTSDDNAPIAYTDNNGDLVFTNQNLLINGVEEANTSIQGYANPDVTGYLAVWVPVGAATTQDARTAATTDSSTDGKTLHSNAALDSNVIYEGFSNFISYPDSHDDNTNVVIAKNTDLFKALGITSFELAPQYRTSGDKTFLDSTIDNGYAFTDRYDLGYGTPTKYGTVDDLRNVIKALHAAGIQAIADWVPDQIYNLPTEELVTVNRTDERGNQVASSKIHDLLYVANTIGGGDYQKKYGGAFLEVLETEYPDLFKEIQASTGKTIDPSQKITSWSAEYFNGTNILGRGSDYVLRSDDNQQYFYVGDDSSEVQKFLPASLVAENDRQKYSLGDQSANNYFVQENLNGKWYLIDPLNNQKQTGFQYIPDQIKTVYYNAQGEMQYGQQFLGGHWYLFDSRTGAMETGLQYIGNQHKTVYYNVQGQMQYGQQNVNGHWYLFDSKTGAMKTGWQYISNQHKTVYYNTQGQMQYGQQNVNGHWYLFDSKTGAMKTGWQYISDQHKTVYYNGQGQMQYGQQNVNGHWYLFDSKTGAMKTGWQYISNQHKTVYYNSQGQMVYGKQVIAGKTYYFDTKTGRKL</sequence>
<dbReference type="EC" id="2.4.1.5" evidence="4"/>
<organism evidence="15 16">
    <name type="scientific">Liquorilactobacillus nagelii</name>
    <dbReference type="NCBI Taxonomy" id="82688"/>
    <lineage>
        <taxon>Bacteria</taxon>
        <taxon>Bacillati</taxon>
        <taxon>Bacillota</taxon>
        <taxon>Bacilli</taxon>
        <taxon>Lactobacillales</taxon>
        <taxon>Lactobacillaceae</taxon>
        <taxon>Liquorilactobacillus</taxon>
    </lineage>
</organism>
<dbReference type="SUPFAM" id="SSF51445">
    <property type="entry name" value="(Trans)glycosidases"/>
    <property type="match status" value="2"/>
</dbReference>
<evidence type="ECO:0000256" key="2">
    <source>
        <dbReference type="ARBA" id="ARBA00003243"/>
    </source>
</evidence>
<evidence type="ECO:0000256" key="1">
    <source>
        <dbReference type="ARBA" id="ARBA00001152"/>
    </source>
</evidence>
<dbReference type="Gene3D" id="2.10.270.10">
    <property type="entry name" value="Cholin Binding"/>
    <property type="match status" value="6"/>
</dbReference>
<protein>
    <recommendedName>
        <fullName evidence="4">dextransucrase</fullName>
        <ecNumber evidence="4">2.4.1.5</ecNumber>
    </recommendedName>
    <alternativeName>
        <fullName evidence="9">Dextransucrase</fullName>
    </alternativeName>
    <alternativeName>
        <fullName evidence="10">Sucrose 6-glucosyltransferase</fullName>
    </alternativeName>
</protein>
<comment type="catalytic activity">
    <reaction evidence="1">
        <text>[(1-&gt;6)-alpha-D-glucosyl](n) + sucrose = [(1-&gt;6)-alpha-D-glucosyl](n+1) + D-fructose</text>
        <dbReference type="Rhea" id="RHEA:18825"/>
        <dbReference type="Rhea" id="RHEA-COMP:11144"/>
        <dbReference type="Rhea" id="RHEA-COMP:11145"/>
        <dbReference type="ChEBI" id="CHEBI:17992"/>
        <dbReference type="ChEBI" id="CHEBI:18269"/>
        <dbReference type="ChEBI" id="CHEBI:37721"/>
        <dbReference type="EC" id="2.4.1.5"/>
    </reaction>
</comment>
<feature type="repeat" description="Cell wall-binding" evidence="11">
    <location>
        <begin position="268"/>
        <end position="287"/>
    </location>
</feature>
<feature type="compositionally biased region" description="Low complexity" evidence="12">
    <location>
        <begin position="42"/>
        <end position="63"/>
    </location>
</feature>
<dbReference type="Gene3D" id="3.20.20.470">
    <property type="entry name" value="Glucansucrase"/>
    <property type="match status" value="1"/>
</dbReference>
<keyword evidence="5" id="KW-0328">Glycosyltransferase</keyword>
<evidence type="ECO:0000256" key="5">
    <source>
        <dbReference type="ARBA" id="ARBA00022676"/>
    </source>
</evidence>
<evidence type="ECO:0000256" key="11">
    <source>
        <dbReference type="PROSITE-ProRule" id="PRU00591"/>
    </source>
</evidence>
<feature type="chain" id="PRO_5038381814" description="dextransucrase" evidence="13">
    <location>
        <begin position="26"/>
        <end position="1427"/>
    </location>
</feature>
<comment type="similarity">
    <text evidence="3">Belongs to the glycosyl hydrolase 70 family.</text>
</comment>
<evidence type="ECO:0000256" key="10">
    <source>
        <dbReference type="ARBA" id="ARBA00032238"/>
    </source>
</evidence>
<evidence type="ECO:0000256" key="9">
    <source>
        <dbReference type="ARBA" id="ARBA00029911"/>
    </source>
</evidence>
<dbReference type="GO" id="GO:0009250">
    <property type="term" value="P:glucan biosynthetic process"/>
    <property type="evidence" value="ECO:0007669"/>
    <property type="project" value="InterPro"/>
</dbReference>
<dbReference type="PROSITE" id="PS51170">
    <property type="entry name" value="CW"/>
    <property type="match status" value="2"/>
</dbReference>
<evidence type="ECO:0000256" key="13">
    <source>
        <dbReference type="SAM" id="SignalP"/>
    </source>
</evidence>
<reference evidence="15 16" key="1">
    <citation type="submission" date="2016-11" db="EMBL/GenBank/DDBJ databases">
        <title>Interaction between Lactobacillus species and yeast in water kefir.</title>
        <authorList>
            <person name="Behr J."/>
            <person name="Xu D."/>
            <person name="Vogel R.F."/>
        </authorList>
    </citation>
    <scope>NUCLEOTIDE SEQUENCE [LARGE SCALE GENOMIC DNA]</scope>
    <source>
        <strain evidence="15 16">TMW 1.1827</strain>
    </source>
</reference>
<comment type="function">
    <text evidence="2">Production of extracellular glucans, that are thought to play a key role in the development of the dental plaque because of their ability to adhere to smooth surfaces and mediate the aggregation of bacterial cells and food debris.</text>
</comment>
<keyword evidence="7 13" id="KW-0732">Signal</keyword>
<dbReference type="GO" id="GO:0047849">
    <property type="term" value="F:dextransucrase activity"/>
    <property type="evidence" value="ECO:0007669"/>
    <property type="project" value="UniProtKB-EC"/>
</dbReference>
<feature type="region of interest" description="Disordered" evidence="12">
    <location>
        <begin position="38"/>
        <end position="161"/>
    </location>
</feature>
<gene>
    <name evidence="15" type="ORF">BSQ50_03510</name>
</gene>
<feature type="repeat" description="Cell wall-binding" evidence="11">
    <location>
        <begin position="1384"/>
        <end position="1405"/>
    </location>
</feature>
<keyword evidence="16" id="KW-1185">Reference proteome</keyword>
<evidence type="ECO:0000256" key="12">
    <source>
        <dbReference type="SAM" id="MobiDB-lite"/>
    </source>
</evidence>
<dbReference type="EMBL" id="CP018180">
    <property type="protein sequence ID" value="AUJ33173.1"/>
    <property type="molecule type" value="Genomic_DNA"/>
</dbReference>
<evidence type="ECO:0000313" key="16">
    <source>
        <dbReference type="Proteomes" id="UP000324497"/>
    </source>
</evidence>
<keyword evidence="8" id="KW-0677">Repeat</keyword>
<dbReference type="GO" id="GO:0046527">
    <property type="term" value="F:glucosyltransferase activity"/>
    <property type="evidence" value="ECO:0007669"/>
    <property type="project" value="InterPro"/>
</dbReference>
<dbReference type="KEGG" id="lng:BSQ50_03510"/>
<evidence type="ECO:0000256" key="8">
    <source>
        <dbReference type="ARBA" id="ARBA00022737"/>
    </source>
</evidence>
<dbReference type="InterPro" id="IPR017853">
    <property type="entry name" value="GH"/>
</dbReference>
<dbReference type="Proteomes" id="UP000324497">
    <property type="component" value="Chromosome"/>
</dbReference>
<evidence type="ECO:0000256" key="6">
    <source>
        <dbReference type="ARBA" id="ARBA00022679"/>
    </source>
</evidence>
<feature type="compositionally biased region" description="Low complexity" evidence="12">
    <location>
        <begin position="94"/>
        <end position="157"/>
    </location>
</feature>
<evidence type="ECO:0000259" key="14">
    <source>
        <dbReference type="Pfam" id="PF02324"/>
    </source>
</evidence>
<dbReference type="Pfam" id="PF19258">
    <property type="entry name" value="KxYKxGKxW_sig"/>
    <property type="match status" value="1"/>
</dbReference>
<dbReference type="NCBIfam" id="TIGR03715">
    <property type="entry name" value="KxYKxGKxW"/>
    <property type="match status" value="1"/>
</dbReference>
<proteinExistence type="inferred from homology"/>
<dbReference type="Pfam" id="PF02324">
    <property type="entry name" value="Glyco_hydro_70"/>
    <property type="match status" value="1"/>
</dbReference>